<dbReference type="AlphaFoldDB" id="A0A0B1PDK1"/>
<sequence length="198" mass="22140">MIDVMCLREAYEKRDLAEIRWIKGQINPADAMLRQILKPVAPSKRPVTERPNQNGKEKPETQNAFLPKELADVIATRQRRQRAWHARLMICTTAICYIESALENFKDEVEKEEVLAFKAYLRMAIANFAAVENSPVPPQIPSLTRINKSGAYGSENGKNGLKKVAIATPRAPIGVAAKIGKIYEAPSLPKVLKMTENT</sequence>
<reference evidence="2 3" key="1">
    <citation type="journal article" date="2014" name="BMC Genomics">
        <title>Adaptive genomic structural variation in the grape powdery mildew pathogen, Erysiphe necator.</title>
        <authorList>
            <person name="Jones L."/>
            <person name="Riaz S."/>
            <person name="Morales-Cruz A."/>
            <person name="Amrine K.C."/>
            <person name="McGuire B."/>
            <person name="Gubler W.D."/>
            <person name="Walker M.A."/>
            <person name="Cantu D."/>
        </authorList>
    </citation>
    <scope>NUCLEOTIDE SEQUENCE [LARGE SCALE GENOMIC DNA]</scope>
    <source>
        <strain evidence="3">c</strain>
    </source>
</reference>
<evidence type="ECO:0000313" key="3">
    <source>
        <dbReference type="Proteomes" id="UP000030854"/>
    </source>
</evidence>
<gene>
    <name evidence="2" type="ORF">EV44_g4107</name>
</gene>
<protein>
    <submittedName>
        <fullName evidence="2">Putative eka-like protein</fullName>
    </submittedName>
</protein>
<keyword evidence="3" id="KW-1185">Reference proteome</keyword>
<feature type="region of interest" description="Disordered" evidence="1">
    <location>
        <begin position="42"/>
        <end position="63"/>
    </location>
</feature>
<name>A0A0B1PDK1_UNCNE</name>
<dbReference type="EMBL" id="JNVN01000399">
    <property type="protein sequence ID" value="KHJ35435.1"/>
    <property type="molecule type" value="Genomic_DNA"/>
</dbReference>
<comment type="caution">
    <text evidence="2">The sequence shown here is derived from an EMBL/GenBank/DDBJ whole genome shotgun (WGS) entry which is preliminary data.</text>
</comment>
<proteinExistence type="predicted"/>
<evidence type="ECO:0000256" key="1">
    <source>
        <dbReference type="SAM" id="MobiDB-lite"/>
    </source>
</evidence>
<dbReference type="HOGENOM" id="CLU_018153_5_1_1"/>
<accession>A0A0B1PDK1</accession>
<evidence type="ECO:0000313" key="2">
    <source>
        <dbReference type="EMBL" id="KHJ35435.1"/>
    </source>
</evidence>
<organism evidence="2 3">
    <name type="scientific">Uncinula necator</name>
    <name type="common">Grape powdery mildew</name>
    <dbReference type="NCBI Taxonomy" id="52586"/>
    <lineage>
        <taxon>Eukaryota</taxon>
        <taxon>Fungi</taxon>
        <taxon>Dikarya</taxon>
        <taxon>Ascomycota</taxon>
        <taxon>Pezizomycotina</taxon>
        <taxon>Leotiomycetes</taxon>
        <taxon>Erysiphales</taxon>
        <taxon>Erysiphaceae</taxon>
        <taxon>Erysiphe</taxon>
    </lineage>
</organism>
<dbReference type="Proteomes" id="UP000030854">
    <property type="component" value="Unassembled WGS sequence"/>
</dbReference>